<dbReference type="NCBIfam" id="TIGR01145">
    <property type="entry name" value="ATP_synt_delta"/>
    <property type="match status" value="1"/>
</dbReference>
<keyword evidence="3" id="KW-0813">Transport</keyword>
<evidence type="ECO:0000313" key="9">
    <source>
        <dbReference type="EMBL" id="KAJ8730125.1"/>
    </source>
</evidence>
<dbReference type="GO" id="GO:0016020">
    <property type="term" value="C:membrane"/>
    <property type="evidence" value="ECO:0007669"/>
    <property type="project" value="UniProtKB-SubCell"/>
</dbReference>
<dbReference type="AlphaFoldDB" id="A0AAD7YY34"/>
<dbReference type="InterPro" id="IPR000711">
    <property type="entry name" value="ATPase_OSCP/dsu"/>
</dbReference>
<evidence type="ECO:0000313" key="10">
    <source>
        <dbReference type="Proteomes" id="UP001231518"/>
    </source>
</evidence>
<evidence type="ECO:0000256" key="7">
    <source>
        <dbReference type="ARBA" id="ARBA00023310"/>
    </source>
</evidence>
<evidence type="ECO:0000256" key="5">
    <source>
        <dbReference type="ARBA" id="ARBA00023065"/>
    </source>
</evidence>
<gene>
    <name evidence="9" type="ORF">PYW07_017163</name>
</gene>
<name>A0AAD7YY34_MYTSE</name>
<comment type="subcellular location">
    <subcellularLocation>
        <location evidence="1">Membrane</location>
    </subcellularLocation>
</comment>
<keyword evidence="5" id="KW-0406">Ion transport</keyword>
<dbReference type="Pfam" id="PF00213">
    <property type="entry name" value="OSCP"/>
    <property type="match status" value="1"/>
</dbReference>
<sequence>MASQAPKTIKTPISVFGLEGRYVSALYRAASQMNELEKVEASLKDLQKTLKKPKIVDFMSTSLMSRSAKAKLLMAISTEAGNPKACVNFLGLVAENGRLKLLDRMIKLYLAMMVAHRNEALCEVITADPLDDATRKALVDILRKFVAQGKKIQLREIVAPDAIGGVVIGFEDKHIDMTIAKRITLYRGRIKYYIKYQ</sequence>
<proteinExistence type="inferred from homology"/>
<keyword evidence="10" id="KW-1185">Reference proteome</keyword>
<evidence type="ECO:0000256" key="3">
    <source>
        <dbReference type="ARBA" id="ARBA00022448"/>
    </source>
</evidence>
<evidence type="ECO:0000256" key="2">
    <source>
        <dbReference type="ARBA" id="ARBA00007046"/>
    </source>
</evidence>
<keyword evidence="7" id="KW-0066">ATP synthesis</keyword>
<dbReference type="SUPFAM" id="SSF47928">
    <property type="entry name" value="N-terminal domain of the delta subunit of the F1F0-ATP synthase"/>
    <property type="match status" value="1"/>
</dbReference>
<evidence type="ECO:0000256" key="8">
    <source>
        <dbReference type="ARBA" id="ARBA00033369"/>
    </source>
</evidence>
<evidence type="ECO:0000256" key="1">
    <source>
        <dbReference type="ARBA" id="ARBA00004370"/>
    </source>
</evidence>
<keyword evidence="6" id="KW-0472">Membrane</keyword>
<organism evidence="9 10">
    <name type="scientific">Mythimna separata</name>
    <name type="common">Oriental armyworm</name>
    <name type="synonym">Pseudaletia separata</name>
    <dbReference type="NCBI Taxonomy" id="271217"/>
    <lineage>
        <taxon>Eukaryota</taxon>
        <taxon>Metazoa</taxon>
        <taxon>Ecdysozoa</taxon>
        <taxon>Arthropoda</taxon>
        <taxon>Hexapoda</taxon>
        <taxon>Insecta</taxon>
        <taxon>Pterygota</taxon>
        <taxon>Neoptera</taxon>
        <taxon>Endopterygota</taxon>
        <taxon>Lepidoptera</taxon>
        <taxon>Glossata</taxon>
        <taxon>Ditrysia</taxon>
        <taxon>Noctuoidea</taxon>
        <taxon>Noctuidae</taxon>
        <taxon>Noctuinae</taxon>
        <taxon>Hadenini</taxon>
        <taxon>Mythimna</taxon>
    </lineage>
</organism>
<dbReference type="Proteomes" id="UP001231518">
    <property type="component" value="Chromosome 9"/>
</dbReference>
<dbReference type="InterPro" id="IPR026015">
    <property type="entry name" value="ATP_synth_OSCP/delta_N_sf"/>
</dbReference>
<dbReference type="GO" id="GO:0046933">
    <property type="term" value="F:proton-transporting ATP synthase activity, rotational mechanism"/>
    <property type="evidence" value="ECO:0007669"/>
    <property type="project" value="InterPro"/>
</dbReference>
<comment type="similarity">
    <text evidence="2">Belongs to the ATPase delta chain family.</text>
</comment>
<keyword evidence="4" id="KW-0375">Hydrogen ion transport</keyword>
<dbReference type="Gene3D" id="1.10.520.20">
    <property type="entry name" value="N-terminal domain of the delta subunit of the F1F0-ATP synthase"/>
    <property type="match status" value="1"/>
</dbReference>
<evidence type="ECO:0000256" key="4">
    <source>
        <dbReference type="ARBA" id="ARBA00022781"/>
    </source>
</evidence>
<dbReference type="PRINTS" id="PR00125">
    <property type="entry name" value="ATPASEDELTA"/>
</dbReference>
<accession>A0AAD7YY34</accession>
<evidence type="ECO:0000256" key="6">
    <source>
        <dbReference type="ARBA" id="ARBA00023136"/>
    </source>
</evidence>
<comment type="caution">
    <text evidence="9">The sequence shown here is derived from an EMBL/GenBank/DDBJ whole genome shotgun (WGS) entry which is preliminary data.</text>
</comment>
<reference evidence="9" key="1">
    <citation type="submission" date="2023-03" db="EMBL/GenBank/DDBJ databases">
        <title>Chromosome-level genomes of two armyworms, Mythimna separata and Mythimna loreyi, provide insights into the biosynthesis and reception of sex pheromones.</title>
        <authorList>
            <person name="Zhao H."/>
        </authorList>
    </citation>
    <scope>NUCLEOTIDE SEQUENCE</scope>
    <source>
        <strain evidence="9">BeijingLab</strain>
        <tissue evidence="9">Pupa</tissue>
    </source>
</reference>
<dbReference type="EMBL" id="JARGEI010000006">
    <property type="protein sequence ID" value="KAJ8730125.1"/>
    <property type="molecule type" value="Genomic_DNA"/>
</dbReference>
<dbReference type="HAMAP" id="MF_01416">
    <property type="entry name" value="ATP_synth_delta_bact"/>
    <property type="match status" value="1"/>
</dbReference>
<dbReference type="PANTHER" id="PTHR11910">
    <property type="entry name" value="ATP SYNTHASE DELTA CHAIN"/>
    <property type="match status" value="1"/>
</dbReference>
<protein>
    <recommendedName>
        <fullName evidence="8">Oligomycin sensitivity conferral protein</fullName>
    </recommendedName>
</protein>